<evidence type="ECO:0000313" key="4">
    <source>
        <dbReference type="Proteomes" id="UP001500842"/>
    </source>
</evidence>
<dbReference type="PANTHER" id="PTHR43767:SF12">
    <property type="entry name" value="AMP-DEPENDENT SYNTHETASE AND LIGASE"/>
    <property type="match status" value="1"/>
</dbReference>
<gene>
    <name evidence="3" type="ORF">GCM10009788_37170</name>
</gene>
<dbReference type="GO" id="GO:0016874">
    <property type="term" value="F:ligase activity"/>
    <property type="evidence" value="ECO:0007669"/>
    <property type="project" value="UniProtKB-KW"/>
</dbReference>
<dbReference type="Gene3D" id="3.30.300.30">
    <property type="match status" value="1"/>
</dbReference>
<evidence type="ECO:0000259" key="2">
    <source>
        <dbReference type="Pfam" id="PF13193"/>
    </source>
</evidence>
<dbReference type="PROSITE" id="PS00455">
    <property type="entry name" value="AMP_BINDING"/>
    <property type="match status" value="1"/>
</dbReference>
<keyword evidence="3" id="KW-0436">Ligase</keyword>
<organism evidence="3 4">
    <name type="scientific">Nocardioides humi</name>
    <dbReference type="NCBI Taxonomy" id="449461"/>
    <lineage>
        <taxon>Bacteria</taxon>
        <taxon>Bacillati</taxon>
        <taxon>Actinomycetota</taxon>
        <taxon>Actinomycetes</taxon>
        <taxon>Propionibacteriales</taxon>
        <taxon>Nocardioidaceae</taxon>
        <taxon>Nocardioides</taxon>
    </lineage>
</organism>
<dbReference type="EMBL" id="BAAAOR010000026">
    <property type="protein sequence ID" value="GAA1530328.1"/>
    <property type="molecule type" value="Genomic_DNA"/>
</dbReference>
<name>A0ABN2AYT9_9ACTN</name>
<dbReference type="Proteomes" id="UP001500842">
    <property type="component" value="Unassembled WGS sequence"/>
</dbReference>
<keyword evidence="4" id="KW-1185">Reference proteome</keyword>
<dbReference type="InterPro" id="IPR045851">
    <property type="entry name" value="AMP-bd_C_sf"/>
</dbReference>
<sequence>MSVERCAPEPRFIEVIEAHAAQTPEAMAVEDECTQMSYAQLWMQAMEVAGGLGAVGVQPGQRVALAVAPSAHALATVLGCMIAGVAAAPINPRFTTTEVDAYFEVLAPSLLIGDAAGGPLLDEVDARRDVRCLSIADLCRPADAVESKRPVVPVGAKALTEAPAIIFGTGGTTGLPKAAAWSHESLWLYGAACAHALEVRRTDVELFFSPFFHIALATGPLGTLFAGGRVQFLAGFDAARVNAEIATGRVTRFFAPPTALVRLMEHPSFDRTKTGRVRRILFGSTRSEPSLIGKLTESFPSTEFITGYGATEFGGVLRLRSWERSEADGPDVLGWPVPGVHVRIVGPDGEDLPIGASGEIVARAPWQMDGYLGEAGTNESAFVRGGVRSGDLGLRRADGSILMQGRVKDLIITGGENVFPIEVESVLSRHRDVHEAAVFGVPDPDWGERVEAAVVLGGGLVLAGARHEDELRNFARTHLASYKTPKRIHILDSMPLTPAMKIDKRALRERFAGVKDRDGA</sequence>
<feature type="domain" description="AMP-binding enzyme C-terminal" evidence="2">
    <location>
        <begin position="422"/>
        <end position="499"/>
    </location>
</feature>
<dbReference type="SUPFAM" id="SSF56801">
    <property type="entry name" value="Acetyl-CoA synthetase-like"/>
    <property type="match status" value="1"/>
</dbReference>
<dbReference type="Pfam" id="PF13193">
    <property type="entry name" value="AMP-binding_C"/>
    <property type="match status" value="1"/>
</dbReference>
<dbReference type="InterPro" id="IPR042099">
    <property type="entry name" value="ANL_N_sf"/>
</dbReference>
<dbReference type="Gene3D" id="3.40.50.12780">
    <property type="entry name" value="N-terminal domain of ligase-like"/>
    <property type="match status" value="1"/>
</dbReference>
<dbReference type="Pfam" id="PF00501">
    <property type="entry name" value="AMP-binding"/>
    <property type="match status" value="1"/>
</dbReference>
<evidence type="ECO:0000313" key="3">
    <source>
        <dbReference type="EMBL" id="GAA1530328.1"/>
    </source>
</evidence>
<evidence type="ECO:0000259" key="1">
    <source>
        <dbReference type="Pfam" id="PF00501"/>
    </source>
</evidence>
<comment type="caution">
    <text evidence="3">The sequence shown here is derived from an EMBL/GenBank/DDBJ whole genome shotgun (WGS) entry which is preliminary data.</text>
</comment>
<dbReference type="InterPro" id="IPR000873">
    <property type="entry name" value="AMP-dep_synth/lig_dom"/>
</dbReference>
<protein>
    <submittedName>
        <fullName evidence="3">Long-chain fatty acid--CoA ligase</fullName>
    </submittedName>
</protein>
<dbReference type="InterPro" id="IPR050237">
    <property type="entry name" value="ATP-dep_AMP-bd_enzyme"/>
</dbReference>
<proteinExistence type="predicted"/>
<dbReference type="RefSeq" id="WP_141004201.1">
    <property type="nucleotide sequence ID" value="NZ_BAAAOR010000026.1"/>
</dbReference>
<feature type="domain" description="AMP-dependent synthetase/ligase" evidence="1">
    <location>
        <begin position="17"/>
        <end position="372"/>
    </location>
</feature>
<dbReference type="InterPro" id="IPR025110">
    <property type="entry name" value="AMP-bd_C"/>
</dbReference>
<dbReference type="InterPro" id="IPR020845">
    <property type="entry name" value="AMP-binding_CS"/>
</dbReference>
<reference evidence="3 4" key="1">
    <citation type="journal article" date="2019" name="Int. J. Syst. Evol. Microbiol.">
        <title>The Global Catalogue of Microorganisms (GCM) 10K type strain sequencing project: providing services to taxonomists for standard genome sequencing and annotation.</title>
        <authorList>
            <consortium name="The Broad Institute Genomics Platform"/>
            <consortium name="The Broad Institute Genome Sequencing Center for Infectious Disease"/>
            <person name="Wu L."/>
            <person name="Ma J."/>
        </authorList>
    </citation>
    <scope>NUCLEOTIDE SEQUENCE [LARGE SCALE GENOMIC DNA]</scope>
    <source>
        <strain evidence="3 4">JCM 14942</strain>
    </source>
</reference>
<dbReference type="PANTHER" id="PTHR43767">
    <property type="entry name" value="LONG-CHAIN-FATTY-ACID--COA LIGASE"/>
    <property type="match status" value="1"/>
</dbReference>
<accession>A0ABN2AYT9</accession>